<organism evidence="1 2">
    <name type="scientific">Mucuna pruriens</name>
    <name type="common">Velvet bean</name>
    <name type="synonym">Dolichos pruriens</name>
    <dbReference type="NCBI Taxonomy" id="157652"/>
    <lineage>
        <taxon>Eukaryota</taxon>
        <taxon>Viridiplantae</taxon>
        <taxon>Streptophyta</taxon>
        <taxon>Embryophyta</taxon>
        <taxon>Tracheophyta</taxon>
        <taxon>Spermatophyta</taxon>
        <taxon>Magnoliopsida</taxon>
        <taxon>eudicotyledons</taxon>
        <taxon>Gunneridae</taxon>
        <taxon>Pentapetalae</taxon>
        <taxon>rosids</taxon>
        <taxon>fabids</taxon>
        <taxon>Fabales</taxon>
        <taxon>Fabaceae</taxon>
        <taxon>Papilionoideae</taxon>
        <taxon>50 kb inversion clade</taxon>
        <taxon>NPAAA clade</taxon>
        <taxon>indigoferoid/millettioid clade</taxon>
        <taxon>Phaseoleae</taxon>
        <taxon>Mucuna</taxon>
    </lineage>
</organism>
<evidence type="ECO:0000313" key="2">
    <source>
        <dbReference type="Proteomes" id="UP000257109"/>
    </source>
</evidence>
<sequence length="139" mass="15467">MGRMTHTHLQAFQTQMYINGGNDPLSCKLSPGTLQGVAMHWLATLPPRSIRVKHMDVADLFDIRQAKGETLKSYLARFNNATVWTTNWLVQQLPSVEEAAKYGGDKDMCREAHRGRRGPSQLTRGQATVQCTGAQARIA</sequence>
<name>A0A371EYE0_MUCPR</name>
<dbReference type="EMBL" id="QJKJ01011490">
    <property type="protein sequence ID" value="RDX71021.1"/>
    <property type="molecule type" value="Genomic_DNA"/>
</dbReference>
<dbReference type="Proteomes" id="UP000257109">
    <property type="component" value="Unassembled WGS sequence"/>
</dbReference>
<dbReference type="AlphaFoldDB" id="A0A371EYE0"/>
<proteinExistence type="predicted"/>
<dbReference type="OrthoDB" id="1425436at2759"/>
<accession>A0A371EYE0</accession>
<keyword evidence="2" id="KW-1185">Reference proteome</keyword>
<gene>
    <name evidence="1" type="ORF">CR513_49673</name>
</gene>
<protein>
    <recommendedName>
        <fullName evidence="3">Retrotransposon gag domain-containing protein</fullName>
    </recommendedName>
</protein>
<reference evidence="1" key="1">
    <citation type="submission" date="2018-05" db="EMBL/GenBank/DDBJ databases">
        <title>Draft genome of Mucuna pruriens seed.</title>
        <authorList>
            <person name="Nnadi N.E."/>
            <person name="Vos R."/>
            <person name="Hasami M.H."/>
            <person name="Devisetty U.K."/>
            <person name="Aguiy J.C."/>
        </authorList>
    </citation>
    <scope>NUCLEOTIDE SEQUENCE [LARGE SCALE GENOMIC DNA]</scope>
    <source>
        <strain evidence="1">JCA_2017</strain>
    </source>
</reference>
<evidence type="ECO:0008006" key="3">
    <source>
        <dbReference type="Google" id="ProtNLM"/>
    </source>
</evidence>
<comment type="caution">
    <text evidence="1">The sequence shown here is derived from an EMBL/GenBank/DDBJ whole genome shotgun (WGS) entry which is preliminary data.</text>
</comment>
<feature type="non-terminal residue" evidence="1">
    <location>
        <position position="1"/>
    </location>
</feature>
<evidence type="ECO:0000313" key="1">
    <source>
        <dbReference type="EMBL" id="RDX71021.1"/>
    </source>
</evidence>